<evidence type="ECO:0000313" key="9">
    <source>
        <dbReference type="EMBL" id="RGE67547.1"/>
    </source>
</evidence>
<keyword evidence="3" id="KW-1003">Cell membrane</keyword>
<evidence type="ECO:0000259" key="8">
    <source>
        <dbReference type="PROSITE" id="PS50928"/>
    </source>
</evidence>
<keyword evidence="6 7" id="KW-0472">Membrane</keyword>
<proteinExistence type="inferred from homology"/>
<feature type="transmembrane region" description="Helical" evidence="7">
    <location>
        <begin position="146"/>
        <end position="165"/>
    </location>
</feature>
<dbReference type="Proteomes" id="UP000261166">
    <property type="component" value="Unassembled WGS sequence"/>
</dbReference>
<keyword evidence="5 7" id="KW-1133">Transmembrane helix</keyword>
<name>A0A3E3IKG8_9FIRM</name>
<comment type="subcellular location">
    <subcellularLocation>
        <location evidence="1 7">Cell membrane</location>
        <topology evidence="1 7">Multi-pass membrane protein</topology>
    </subcellularLocation>
</comment>
<comment type="caution">
    <text evidence="9">The sequence shown here is derived from an EMBL/GenBank/DDBJ whole genome shotgun (WGS) entry which is preliminary data.</text>
</comment>
<evidence type="ECO:0000256" key="4">
    <source>
        <dbReference type="ARBA" id="ARBA00022692"/>
    </source>
</evidence>
<feature type="transmembrane region" description="Helical" evidence="7">
    <location>
        <begin position="30"/>
        <end position="51"/>
    </location>
</feature>
<dbReference type="InterPro" id="IPR000515">
    <property type="entry name" value="MetI-like"/>
</dbReference>
<feature type="transmembrane region" description="Helical" evidence="7">
    <location>
        <begin position="72"/>
        <end position="94"/>
    </location>
</feature>
<dbReference type="PANTHER" id="PTHR43744:SF9">
    <property type="entry name" value="POLYGALACTURONAN_RHAMNOGALACTURONAN TRANSPORT SYSTEM PERMEASE PROTEIN YTCP"/>
    <property type="match status" value="1"/>
</dbReference>
<evidence type="ECO:0000256" key="1">
    <source>
        <dbReference type="ARBA" id="ARBA00004651"/>
    </source>
</evidence>
<dbReference type="SUPFAM" id="SSF161098">
    <property type="entry name" value="MetI-like"/>
    <property type="match status" value="1"/>
</dbReference>
<keyword evidence="4 7" id="KW-0812">Transmembrane</keyword>
<reference evidence="9 10" key="1">
    <citation type="submission" date="2018-08" db="EMBL/GenBank/DDBJ databases">
        <title>A genome reference for cultivated species of the human gut microbiota.</title>
        <authorList>
            <person name="Zou Y."/>
            <person name="Xue W."/>
            <person name="Luo G."/>
        </authorList>
    </citation>
    <scope>NUCLEOTIDE SEQUENCE [LARGE SCALE GENOMIC DNA]</scope>
    <source>
        <strain evidence="9 10">AF26-4BH</strain>
    </source>
</reference>
<protein>
    <submittedName>
        <fullName evidence="9">Carbohydrate ABC transporter permease</fullName>
    </submittedName>
</protein>
<dbReference type="RefSeq" id="WP_081745458.1">
    <property type="nucleotide sequence ID" value="NZ_CALBAU010000397.1"/>
</dbReference>
<sequence length="180" mass="20191">MWFTIFCMLFGASLVPWYFVIKGTGLLNSIWALVIPSAVPVYNVILLMNFFRNQPKAIKESAKIDGINQIQMMSLICVPLAKPAIATVTLFSIVGHWNNFFDGMLLINTPSKVPLQTYIQSLVINMSDTSKLSTEQLINMMSQRTFNSAKIVIATVPILIIYPFMQKYFVTGITLGSVKE</sequence>
<organism evidence="9 10">
    <name type="scientific">Eisenbergiella massiliensis</name>
    <dbReference type="NCBI Taxonomy" id="1720294"/>
    <lineage>
        <taxon>Bacteria</taxon>
        <taxon>Bacillati</taxon>
        <taxon>Bacillota</taxon>
        <taxon>Clostridia</taxon>
        <taxon>Lachnospirales</taxon>
        <taxon>Lachnospiraceae</taxon>
        <taxon>Eisenbergiella</taxon>
    </lineage>
</organism>
<dbReference type="PROSITE" id="PS50928">
    <property type="entry name" value="ABC_TM1"/>
    <property type="match status" value="1"/>
</dbReference>
<comment type="similarity">
    <text evidence="7">Belongs to the binding-protein-dependent transport system permease family.</text>
</comment>
<keyword evidence="2 7" id="KW-0813">Transport</keyword>
<dbReference type="AlphaFoldDB" id="A0A3E3IKG8"/>
<evidence type="ECO:0000256" key="2">
    <source>
        <dbReference type="ARBA" id="ARBA00022448"/>
    </source>
</evidence>
<dbReference type="InterPro" id="IPR035906">
    <property type="entry name" value="MetI-like_sf"/>
</dbReference>
<gene>
    <name evidence="9" type="ORF">DWY69_21810</name>
</gene>
<evidence type="ECO:0000313" key="10">
    <source>
        <dbReference type="Proteomes" id="UP000261166"/>
    </source>
</evidence>
<evidence type="ECO:0000256" key="3">
    <source>
        <dbReference type="ARBA" id="ARBA00022475"/>
    </source>
</evidence>
<evidence type="ECO:0000256" key="7">
    <source>
        <dbReference type="RuleBase" id="RU363032"/>
    </source>
</evidence>
<evidence type="ECO:0000256" key="6">
    <source>
        <dbReference type="ARBA" id="ARBA00023136"/>
    </source>
</evidence>
<dbReference type="GO" id="GO:0005886">
    <property type="term" value="C:plasma membrane"/>
    <property type="evidence" value="ECO:0007669"/>
    <property type="project" value="UniProtKB-SubCell"/>
</dbReference>
<dbReference type="GO" id="GO:0055085">
    <property type="term" value="P:transmembrane transport"/>
    <property type="evidence" value="ECO:0007669"/>
    <property type="project" value="InterPro"/>
</dbReference>
<dbReference type="CDD" id="cd06261">
    <property type="entry name" value="TM_PBP2"/>
    <property type="match status" value="1"/>
</dbReference>
<dbReference type="EMBL" id="QVLU01000023">
    <property type="protein sequence ID" value="RGE67547.1"/>
    <property type="molecule type" value="Genomic_DNA"/>
</dbReference>
<dbReference type="Gene3D" id="1.10.3720.10">
    <property type="entry name" value="MetI-like"/>
    <property type="match status" value="1"/>
</dbReference>
<evidence type="ECO:0000256" key="5">
    <source>
        <dbReference type="ARBA" id="ARBA00022989"/>
    </source>
</evidence>
<accession>A0A3E3IKG8</accession>
<dbReference type="Pfam" id="PF00528">
    <property type="entry name" value="BPD_transp_1"/>
    <property type="match status" value="1"/>
</dbReference>
<feature type="domain" description="ABC transmembrane type-1" evidence="8">
    <location>
        <begin position="1"/>
        <end position="165"/>
    </location>
</feature>
<dbReference type="OrthoDB" id="157184at2"/>
<dbReference type="PANTHER" id="PTHR43744">
    <property type="entry name" value="ABC TRANSPORTER PERMEASE PROTEIN MG189-RELATED-RELATED"/>
    <property type="match status" value="1"/>
</dbReference>